<sequence>MDSWDVIEAVSASPQCPVTTQLTSTFSTVSYEYGAYTATHLPCKVAKLDFDTPSRRTDTLPTDFESIPAIAATDKASSEVRIVAPLLPGIVIDSGDAADVRPRSPVLPTSSPSPKSNIDNAGHIVSDSGSGGCPIGALAYARSQPRDIIPRTPLLLDQHCEADVMAQDDDGLSTRAPTMEFLSGHTHRSVEGTSRQTAAAFGPPTYDHQPEKERQAPNNNSLPIGGKKSTLSPSPPPSHQIPTGPKLLVVEPVLDVIVDADDRLVSFARRFHYTKRTAASLSRAATITPVYWTWSSGWCLSPTDLDLLAGMNSVKWWNISISMSQRGKTEFSYLITWQCASRRRRTTCRFTHRIPVHGRALISLAGLHTALRWGPRGRWPPSSTPTLPAGPPPPASQPVVAPRKRRRKPRLNKDGLIAVHSHLTGAGRQERSRPSSLHPHTIIQYVHTRVLCASLKQERMNHMYTGTNVEIQR</sequence>
<dbReference type="EMBL" id="KN881666">
    <property type="protein sequence ID" value="KIY51197.1"/>
    <property type="molecule type" value="Genomic_DNA"/>
</dbReference>
<feature type="region of interest" description="Disordered" evidence="1">
    <location>
        <begin position="378"/>
        <end position="415"/>
    </location>
</feature>
<feature type="region of interest" description="Disordered" evidence="1">
    <location>
        <begin position="421"/>
        <end position="440"/>
    </location>
</feature>
<dbReference type="AlphaFoldDB" id="A0A0D7AHY8"/>
<keyword evidence="3" id="KW-1185">Reference proteome</keyword>
<proteinExistence type="predicted"/>
<reference evidence="2 3" key="1">
    <citation type="journal article" date="2015" name="Fungal Genet. Biol.">
        <title>Evolution of novel wood decay mechanisms in Agaricales revealed by the genome sequences of Fistulina hepatica and Cylindrobasidium torrendii.</title>
        <authorList>
            <person name="Floudas D."/>
            <person name="Held B.W."/>
            <person name="Riley R."/>
            <person name="Nagy L.G."/>
            <person name="Koehler G."/>
            <person name="Ransdell A.S."/>
            <person name="Younus H."/>
            <person name="Chow J."/>
            <person name="Chiniquy J."/>
            <person name="Lipzen A."/>
            <person name="Tritt A."/>
            <person name="Sun H."/>
            <person name="Haridas S."/>
            <person name="LaButti K."/>
            <person name="Ohm R.A."/>
            <person name="Kues U."/>
            <person name="Blanchette R.A."/>
            <person name="Grigoriev I.V."/>
            <person name="Minto R.E."/>
            <person name="Hibbett D.S."/>
        </authorList>
    </citation>
    <scope>NUCLEOTIDE SEQUENCE [LARGE SCALE GENOMIC DNA]</scope>
    <source>
        <strain evidence="2 3">ATCC 64428</strain>
    </source>
</reference>
<dbReference type="Proteomes" id="UP000054144">
    <property type="component" value="Unassembled WGS sequence"/>
</dbReference>
<name>A0A0D7AHY8_9AGAR</name>
<protein>
    <submittedName>
        <fullName evidence="2">Uncharacterized protein</fullName>
    </submittedName>
</protein>
<feature type="region of interest" description="Disordered" evidence="1">
    <location>
        <begin position="184"/>
        <end position="244"/>
    </location>
</feature>
<evidence type="ECO:0000313" key="3">
    <source>
        <dbReference type="Proteomes" id="UP000054144"/>
    </source>
</evidence>
<evidence type="ECO:0000256" key="1">
    <source>
        <dbReference type="SAM" id="MobiDB-lite"/>
    </source>
</evidence>
<evidence type="ECO:0000313" key="2">
    <source>
        <dbReference type="EMBL" id="KIY51197.1"/>
    </source>
</evidence>
<accession>A0A0D7AHY8</accession>
<organism evidence="2 3">
    <name type="scientific">Fistulina hepatica ATCC 64428</name>
    <dbReference type="NCBI Taxonomy" id="1128425"/>
    <lineage>
        <taxon>Eukaryota</taxon>
        <taxon>Fungi</taxon>
        <taxon>Dikarya</taxon>
        <taxon>Basidiomycota</taxon>
        <taxon>Agaricomycotina</taxon>
        <taxon>Agaricomycetes</taxon>
        <taxon>Agaricomycetidae</taxon>
        <taxon>Agaricales</taxon>
        <taxon>Fistulinaceae</taxon>
        <taxon>Fistulina</taxon>
    </lineage>
</organism>
<gene>
    <name evidence="2" type="ORF">FISHEDRAFT_56736</name>
</gene>